<dbReference type="SUPFAM" id="SSF51430">
    <property type="entry name" value="NAD(P)-linked oxidoreductase"/>
    <property type="match status" value="1"/>
</dbReference>
<proteinExistence type="predicted"/>
<dbReference type="Pfam" id="PF00248">
    <property type="entry name" value="Aldo_ket_red"/>
    <property type="match status" value="1"/>
</dbReference>
<keyword evidence="4" id="KW-1185">Reference proteome</keyword>
<dbReference type="InterPro" id="IPR050523">
    <property type="entry name" value="AKR_Detox_Biosynth"/>
</dbReference>
<dbReference type="Proteomes" id="UP000620124">
    <property type="component" value="Unassembled WGS sequence"/>
</dbReference>
<evidence type="ECO:0000313" key="4">
    <source>
        <dbReference type="Proteomes" id="UP000620124"/>
    </source>
</evidence>
<name>A0A8H6YQ05_9AGAR</name>
<dbReference type="InterPro" id="IPR023210">
    <property type="entry name" value="NADP_OxRdtase_dom"/>
</dbReference>
<gene>
    <name evidence="3" type="ORF">MVEN_00658100</name>
</gene>
<keyword evidence="1" id="KW-0521">NADP</keyword>
<dbReference type="InterPro" id="IPR036812">
    <property type="entry name" value="NAD(P)_OxRdtase_dom_sf"/>
</dbReference>
<dbReference type="Gene3D" id="3.20.20.100">
    <property type="entry name" value="NADP-dependent oxidoreductase domain"/>
    <property type="match status" value="1"/>
</dbReference>
<organism evidence="3 4">
    <name type="scientific">Mycena venus</name>
    <dbReference type="NCBI Taxonomy" id="2733690"/>
    <lineage>
        <taxon>Eukaryota</taxon>
        <taxon>Fungi</taxon>
        <taxon>Dikarya</taxon>
        <taxon>Basidiomycota</taxon>
        <taxon>Agaricomycotina</taxon>
        <taxon>Agaricomycetes</taxon>
        <taxon>Agaricomycetidae</taxon>
        <taxon>Agaricales</taxon>
        <taxon>Marasmiineae</taxon>
        <taxon>Mycenaceae</taxon>
        <taxon>Mycena</taxon>
    </lineage>
</organism>
<sequence length="142" mass="16149">MESAFHNLFKACVLDKERSHEVLKAAWDTANIYCNRESEKVIGTFLKKYNIPCHKITIATKVHGLVTDSIALYSFQHPELKEQHDYVNQDGLSRAGIFNTVDASLKCLGIDYINLLQIHRFDPNTPIGGNHTCTSRSRLERC</sequence>
<dbReference type="PANTHER" id="PTHR43364:SF9">
    <property type="entry name" value="OXIDOREDUCTASE"/>
    <property type="match status" value="1"/>
</dbReference>
<evidence type="ECO:0000259" key="2">
    <source>
        <dbReference type="Pfam" id="PF00248"/>
    </source>
</evidence>
<protein>
    <submittedName>
        <fullName evidence="3">Aldo-ket-red domain-containing protein</fullName>
    </submittedName>
</protein>
<dbReference type="EMBL" id="JACAZI010000004">
    <property type="protein sequence ID" value="KAF7363059.1"/>
    <property type="molecule type" value="Genomic_DNA"/>
</dbReference>
<comment type="caution">
    <text evidence="3">The sequence shown here is derived from an EMBL/GenBank/DDBJ whole genome shotgun (WGS) entry which is preliminary data.</text>
</comment>
<dbReference type="PANTHER" id="PTHR43364">
    <property type="entry name" value="NADH-SPECIFIC METHYLGLYOXAL REDUCTASE-RELATED"/>
    <property type="match status" value="1"/>
</dbReference>
<evidence type="ECO:0000313" key="3">
    <source>
        <dbReference type="EMBL" id="KAF7363059.1"/>
    </source>
</evidence>
<evidence type="ECO:0000256" key="1">
    <source>
        <dbReference type="ARBA" id="ARBA00022857"/>
    </source>
</evidence>
<reference evidence="3" key="1">
    <citation type="submission" date="2020-05" db="EMBL/GenBank/DDBJ databases">
        <title>Mycena genomes resolve the evolution of fungal bioluminescence.</title>
        <authorList>
            <person name="Tsai I.J."/>
        </authorList>
    </citation>
    <scope>NUCLEOTIDE SEQUENCE</scope>
    <source>
        <strain evidence="3">CCC161011</strain>
    </source>
</reference>
<feature type="domain" description="NADP-dependent oxidoreductase" evidence="2">
    <location>
        <begin position="26"/>
        <end position="127"/>
    </location>
</feature>
<accession>A0A8H6YQ05</accession>
<dbReference type="OrthoDB" id="1720422at2759"/>
<dbReference type="AlphaFoldDB" id="A0A8H6YQ05"/>